<protein>
    <submittedName>
        <fullName evidence="4">Chromosome segregation DNA-binding protein</fullName>
    </submittedName>
</protein>
<dbReference type="SMART" id="SM00470">
    <property type="entry name" value="ParB"/>
    <property type="match status" value="1"/>
</dbReference>
<dbReference type="GO" id="GO:0003677">
    <property type="term" value="F:DNA binding"/>
    <property type="evidence" value="ECO:0007669"/>
    <property type="project" value="UniProtKB-KW"/>
</dbReference>
<evidence type="ECO:0000259" key="3">
    <source>
        <dbReference type="SMART" id="SM00470"/>
    </source>
</evidence>
<keyword evidence="1" id="KW-0159">Chromosome partition</keyword>
<dbReference type="Pfam" id="PF02195">
    <property type="entry name" value="ParB_N"/>
    <property type="match status" value="1"/>
</dbReference>
<feature type="domain" description="ParB-like N-terminal" evidence="3">
    <location>
        <begin position="31"/>
        <end position="119"/>
    </location>
</feature>
<evidence type="ECO:0000256" key="2">
    <source>
        <dbReference type="ARBA" id="ARBA00023125"/>
    </source>
</evidence>
<evidence type="ECO:0000256" key="1">
    <source>
        <dbReference type="ARBA" id="ARBA00022829"/>
    </source>
</evidence>
<proteinExistence type="predicted"/>
<accession>A0A380TJ86</accession>
<name>A0A380TJ86_9ZZZZ</name>
<dbReference type="PANTHER" id="PTHR33375">
    <property type="entry name" value="CHROMOSOME-PARTITIONING PROTEIN PARB-RELATED"/>
    <property type="match status" value="1"/>
</dbReference>
<dbReference type="Gene3D" id="3.90.1530.30">
    <property type="match status" value="1"/>
</dbReference>
<gene>
    <name evidence="4" type="ORF">DF3PB_50039</name>
</gene>
<keyword evidence="2 4" id="KW-0238">DNA-binding</keyword>
<dbReference type="CDD" id="cd16393">
    <property type="entry name" value="SPO0J_N"/>
    <property type="match status" value="1"/>
</dbReference>
<dbReference type="AlphaFoldDB" id="A0A380TJ86"/>
<dbReference type="GO" id="GO:0005694">
    <property type="term" value="C:chromosome"/>
    <property type="evidence" value="ECO:0007669"/>
    <property type="project" value="TreeGrafter"/>
</dbReference>
<sequence>MDAKRNAEVVRAQFGGRDPLFGAAGKLPKLVELRIEVIRLNPDQPRKTFDEGTIAELASSIEQHGLLQPITVKRLPEDDAYLLVAGERRYRAVQKLGKPTITAIITDGNPDELAVIENLQREDLRPVEQAEALARLMGKYGWGQEQLGKVIGKARNTVNEILRLAALPEDIKAESRTSDTPRTVLIEIVRAGDADAQRALWQQHKESGGTVRTIRARKTTRQTSDTPPYTPTAKAVAAARGLLRRLQEIGVGELSANRDQYDELLRVKGEIDDLIQQHQTTNEAGA</sequence>
<reference evidence="4" key="1">
    <citation type="submission" date="2018-07" db="EMBL/GenBank/DDBJ databases">
        <authorList>
            <person name="Quirk P.G."/>
            <person name="Krulwich T.A."/>
        </authorList>
    </citation>
    <scope>NUCLEOTIDE SEQUENCE</scope>
</reference>
<dbReference type="GO" id="GO:0045881">
    <property type="term" value="P:positive regulation of sporulation resulting in formation of a cellular spore"/>
    <property type="evidence" value="ECO:0007669"/>
    <property type="project" value="TreeGrafter"/>
</dbReference>
<dbReference type="InterPro" id="IPR050336">
    <property type="entry name" value="Chromosome_partition/occlusion"/>
</dbReference>
<dbReference type="NCBIfam" id="TIGR00180">
    <property type="entry name" value="parB_part"/>
    <property type="match status" value="1"/>
</dbReference>
<evidence type="ECO:0000313" key="4">
    <source>
        <dbReference type="EMBL" id="SUS07769.1"/>
    </source>
</evidence>
<dbReference type="Gene3D" id="1.10.10.2830">
    <property type="match status" value="1"/>
</dbReference>
<organism evidence="4">
    <name type="scientific">metagenome</name>
    <dbReference type="NCBI Taxonomy" id="256318"/>
    <lineage>
        <taxon>unclassified sequences</taxon>
        <taxon>metagenomes</taxon>
    </lineage>
</organism>
<dbReference type="EMBL" id="UIDG01000445">
    <property type="protein sequence ID" value="SUS07769.1"/>
    <property type="molecule type" value="Genomic_DNA"/>
</dbReference>
<dbReference type="Pfam" id="PF17762">
    <property type="entry name" value="HTH_ParB"/>
    <property type="match status" value="1"/>
</dbReference>
<dbReference type="InterPro" id="IPR041468">
    <property type="entry name" value="HTH_ParB/Spo0J"/>
</dbReference>
<dbReference type="InterPro" id="IPR003115">
    <property type="entry name" value="ParB_N"/>
</dbReference>
<dbReference type="InterPro" id="IPR004437">
    <property type="entry name" value="ParB/RepB/Spo0J"/>
</dbReference>
<dbReference type="SUPFAM" id="SSF110849">
    <property type="entry name" value="ParB/Sulfiredoxin"/>
    <property type="match status" value="1"/>
</dbReference>
<dbReference type="FunFam" id="3.90.1530.30:FF:000001">
    <property type="entry name" value="Chromosome partitioning protein ParB"/>
    <property type="match status" value="1"/>
</dbReference>
<dbReference type="InterPro" id="IPR036086">
    <property type="entry name" value="ParB/Sulfiredoxin_sf"/>
</dbReference>
<dbReference type="PANTHER" id="PTHR33375:SF1">
    <property type="entry name" value="CHROMOSOME-PARTITIONING PROTEIN PARB-RELATED"/>
    <property type="match status" value="1"/>
</dbReference>
<dbReference type="GO" id="GO:0007059">
    <property type="term" value="P:chromosome segregation"/>
    <property type="evidence" value="ECO:0007669"/>
    <property type="project" value="UniProtKB-KW"/>
</dbReference>